<feature type="transmembrane region" description="Helical" evidence="1">
    <location>
        <begin position="32"/>
        <end position="55"/>
    </location>
</feature>
<dbReference type="Proteomes" id="UP000271162">
    <property type="component" value="Unassembled WGS sequence"/>
</dbReference>
<evidence type="ECO:0000256" key="1">
    <source>
        <dbReference type="SAM" id="Phobius"/>
    </source>
</evidence>
<keyword evidence="1" id="KW-0472">Membrane</keyword>
<proteinExistence type="predicted"/>
<keyword evidence="1" id="KW-1133">Transmembrane helix</keyword>
<dbReference type="AlphaFoldDB" id="A0A0N4Y3G1"/>
<evidence type="ECO:0000313" key="4">
    <source>
        <dbReference type="WBParaSite" id="NBR_0001034401-mRNA-1"/>
    </source>
</evidence>
<gene>
    <name evidence="2" type="ORF">NBR_LOCUS10345</name>
</gene>
<reference evidence="2 3" key="2">
    <citation type="submission" date="2018-11" db="EMBL/GenBank/DDBJ databases">
        <authorList>
            <consortium name="Pathogen Informatics"/>
        </authorList>
    </citation>
    <scope>NUCLEOTIDE SEQUENCE [LARGE SCALE GENOMIC DNA]</scope>
</reference>
<organism evidence="4">
    <name type="scientific">Nippostrongylus brasiliensis</name>
    <name type="common">Rat hookworm</name>
    <dbReference type="NCBI Taxonomy" id="27835"/>
    <lineage>
        <taxon>Eukaryota</taxon>
        <taxon>Metazoa</taxon>
        <taxon>Ecdysozoa</taxon>
        <taxon>Nematoda</taxon>
        <taxon>Chromadorea</taxon>
        <taxon>Rhabditida</taxon>
        <taxon>Rhabditina</taxon>
        <taxon>Rhabditomorpha</taxon>
        <taxon>Strongyloidea</taxon>
        <taxon>Heligmosomidae</taxon>
        <taxon>Nippostrongylus</taxon>
    </lineage>
</organism>
<protein>
    <submittedName>
        <fullName evidence="2 4">Uncharacterized protein</fullName>
    </submittedName>
</protein>
<dbReference type="EMBL" id="UYSL01020300">
    <property type="protein sequence ID" value="VDL73934.1"/>
    <property type="molecule type" value="Genomic_DNA"/>
</dbReference>
<dbReference type="WBParaSite" id="NBR_0001034401-mRNA-1">
    <property type="protein sequence ID" value="NBR_0001034401-mRNA-1"/>
    <property type="gene ID" value="NBR_0001034401"/>
</dbReference>
<name>A0A0N4Y3G1_NIPBR</name>
<evidence type="ECO:0000313" key="3">
    <source>
        <dbReference type="Proteomes" id="UP000271162"/>
    </source>
</evidence>
<sequence>MRSCLRLFSSWKFLPNRDRIFFKDRREAFREYCRLTGANFLVHVAFAAFIAEFAFPTPDIMYDIRRAISPDFDLYCRHGDKAVFSLELSNQVRMFKAEQERVEHDRATRRSPEARFGGAV</sequence>
<keyword evidence="1" id="KW-0812">Transmembrane</keyword>
<dbReference type="OMA" id="PDFDLYC"/>
<reference evidence="4" key="1">
    <citation type="submission" date="2017-02" db="UniProtKB">
        <authorList>
            <consortium name="WormBaseParasite"/>
        </authorList>
    </citation>
    <scope>IDENTIFICATION</scope>
</reference>
<accession>A0A0N4Y3G1</accession>
<keyword evidence="3" id="KW-1185">Reference proteome</keyword>
<evidence type="ECO:0000313" key="2">
    <source>
        <dbReference type="EMBL" id="VDL73934.1"/>
    </source>
</evidence>